<feature type="compositionally biased region" description="Acidic residues" evidence="1">
    <location>
        <begin position="85"/>
        <end position="111"/>
    </location>
</feature>
<accession>A0A6C0DT52</accession>
<reference evidence="2" key="1">
    <citation type="journal article" date="2020" name="Nature">
        <title>Giant virus diversity and host interactions through global metagenomics.</title>
        <authorList>
            <person name="Schulz F."/>
            <person name="Roux S."/>
            <person name="Paez-Espino D."/>
            <person name="Jungbluth S."/>
            <person name="Walsh D.A."/>
            <person name="Denef V.J."/>
            <person name="McMahon K.D."/>
            <person name="Konstantinidis K.T."/>
            <person name="Eloe-Fadrosh E.A."/>
            <person name="Kyrpides N.C."/>
            <person name="Woyke T."/>
        </authorList>
    </citation>
    <scope>NUCLEOTIDE SEQUENCE</scope>
    <source>
        <strain evidence="2">GVMAG-M-3300023174-5</strain>
    </source>
</reference>
<feature type="region of interest" description="Disordered" evidence="1">
    <location>
        <begin position="84"/>
        <end position="115"/>
    </location>
</feature>
<dbReference type="EMBL" id="MN739668">
    <property type="protein sequence ID" value="QHT19668.1"/>
    <property type="molecule type" value="Genomic_DNA"/>
</dbReference>
<proteinExistence type="predicted"/>
<evidence type="ECO:0000256" key="1">
    <source>
        <dbReference type="SAM" id="MobiDB-lite"/>
    </source>
</evidence>
<dbReference type="AlphaFoldDB" id="A0A6C0DT52"/>
<evidence type="ECO:0000313" key="2">
    <source>
        <dbReference type="EMBL" id="QHT19668.1"/>
    </source>
</evidence>
<name>A0A6C0DT52_9ZZZZ</name>
<sequence>MSKQPSRHFLRWNVNEVLRLQREYELLEMSVADIAKLHDRSVNAIVCKLVSEGFVDCWENARGYAQSELIQEAIKNGDLVMESCMDSDDESEASFDEDDSDDEDYNDEEEYSGSLVQVNKRLQQRVEQLESVIASMRKVKTAPKRKPLRSYLY</sequence>
<organism evidence="2">
    <name type="scientific">viral metagenome</name>
    <dbReference type="NCBI Taxonomy" id="1070528"/>
    <lineage>
        <taxon>unclassified sequences</taxon>
        <taxon>metagenomes</taxon>
        <taxon>organismal metagenomes</taxon>
    </lineage>
</organism>
<protein>
    <submittedName>
        <fullName evidence="2">Uncharacterized protein</fullName>
    </submittedName>
</protein>